<dbReference type="InterPro" id="IPR054252">
    <property type="entry name" value="Pam3_gp18"/>
</dbReference>
<dbReference type="GeneID" id="88094575"/>
<organism evidence="2 3">
    <name type="scientific">Pandoraea sputorum</name>
    <dbReference type="NCBI Taxonomy" id="93222"/>
    <lineage>
        <taxon>Bacteria</taxon>
        <taxon>Pseudomonadati</taxon>
        <taxon>Pseudomonadota</taxon>
        <taxon>Betaproteobacteria</taxon>
        <taxon>Burkholderiales</taxon>
        <taxon>Burkholderiaceae</taxon>
        <taxon>Pandoraea</taxon>
    </lineage>
</organism>
<protein>
    <recommendedName>
        <fullName evidence="1">Cyanophage baseplate Pam3 plug gp18 domain-containing protein</fullName>
    </recommendedName>
</protein>
<dbReference type="Proteomes" id="UP000215126">
    <property type="component" value="Chromosome 1"/>
</dbReference>
<dbReference type="EMBL" id="LT906435">
    <property type="protein sequence ID" value="SNU84290.1"/>
    <property type="molecule type" value="Genomic_DNA"/>
</dbReference>
<evidence type="ECO:0000259" key="1">
    <source>
        <dbReference type="Pfam" id="PF22479"/>
    </source>
</evidence>
<name>A0A239SFV8_9BURK</name>
<dbReference type="Pfam" id="PF22479">
    <property type="entry name" value="Pam3_gp18"/>
    <property type="match status" value="1"/>
</dbReference>
<evidence type="ECO:0000313" key="3">
    <source>
        <dbReference type="Proteomes" id="UP000215126"/>
    </source>
</evidence>
<reference evidence="2 3" key="1">
    <citation type="submission" date="2017-06" db="EMBL/GenBank/DDBJ databases">
        <authorList>
            <consortium name="Pathogen Informatics"/>
        </authorList>
    </citation>
    <scope>NUCLEOTIDE SEQUENCE [LARGE SCALE GENOMIC DNA]</scope>
    <source>
        <strain evidence="2 3">NCTC13161</strain>
    </source>
</reference>
<sequence length="104" mass="11087">MANFYEIPFSPAPQAFRVTLSGVEYTLTVQYRAADDAGWMLDIADANGAPIIGGLPLVTGTDLLAPYAYLGLGGRLWVQGADNPDNTPTFDDLGVGSHVLWVTD</sequence>
<dbReference type="KEGG" id="pspu:NA29_13825"/>
<keyword evidence="3" id="KW-1185">Reference proteome</keyword>
<proteinExistence type="predicted"/>
<dbReference type="RefSeq" id="WP_039397773.1">
    <property type="nucleotide sequence ID" value="NZ_CP010431.2"/>
</dbReference>
<dbReference type="AlphaFoldDB" id="A0A239SFV8"/>
<dbReference type="OrthoDB" id="5465444at2"/>
<dbReference type="STRING" id="93222.NA29_13825"/>
<evidence type="ECO:0000313" key="2">
    <source>
        <dbReference type="EMBL" id="SNU84290.1"/>
    </source>
</evidence>
<gene>
    <name evidence="2" type="ORF">SAMEA4530655_01913</name>
</gene>
<feature type="domain" description="Cyanophage baseplate Pam3 plug gp18" evidence="1">
    <location>
        <begin position="5"/>
        <end position="103"/>
    </location>
</feature>
<accession>A0A239SFV8</accession>